<evidence type="ECO:0000313" key="1">
    <source>
        <dbReference type="EnsemblPlants" id="Solyc12g062800.1.1"/>
    </source>
</evidence>
<dbReference type="AlphaFoldDB" id="K4DGA3"/>
<name>K4DGA3_SOLLC</name>
<sequence length="50" mass="5978">MSLSLIKGRWKWLSMIVWRGKMEVVVEDILKCTFDICTMIFNCSFMFDKP</sequence>
<dbReference type="HOGENOM" id="CLU_3127912_0_0_1"/>
<dbReference type="InParanoid" id="K4DGA3"/>
<dbReference type="Proteomes" id="UP000004994">
    <property type="component" value="Chromosome 12"/>
</dbReference>
<proteinExistence type="predicted"/>
<dbReference type="PaxDb" id="4081-Solyc12g062800.1.1"/>
<organism evidence="1">
    <name type="scientific">Solanum lycopersicum</name>
    <name type="common">Tomato</name>
    <name type="synonym">Lycopersicon esculentum</name>
    <dbReference type="NCBI Taxonomy" id="4081"/>
    <lineage>
        <taxon>Eukaryota</taxon>
        <taxon>Viridiplantae</taxon>
        <taxon>Streptophyta</taxon>
        <taxon>Embryophyta</taxon>
        <taxon>Tracheophyta</taxon>
        <taxon>Spermatophyta</taxon>
        <taxon>Magnoliopsida</taxon>
        <taxon>eudicotyledons</taxon>
        <taxon>Gunneridae</taxon>
        <taxon>Pentapetalae</taxon>
        <taxon>asterids</taxon>
        <taxon>lamiids</taxon>
        <taxon>Solanales</taxon>
        <taxon>Solanaceae</taxon>
        <taxon>Solanoideae</taxon>
        <taxon>Solaneae</taxon>
        <taxon>Solanum</taxon>
        <taxon>Solanum subgen. Lycopersicon</taxon>
    </lineage>
</organism>
<accession>K4DGA3</accession>
<protein>
    <submittedName>
        <fullName evidence="1">Uncharacterized protein</fullName>
    </submittedName>
</protein>
<reference evidence="1" key="1">
    <citation type="journal article" date="2012" name="Nature">
        <title>The tomato genome sequence provides insights into fleshy fruit evolution.</title>
        <authorList>
            <consortium name="Tomato Genome Consortium"/>
        </authorList>
    </citation>
    <scope>NUCLEOTIDE SEQUENCE [LARGE SCALE GENOMIC DNA]</scope>
    <source>
        <strain evidence="1">cv. Heinz 1706</strain>
    </source>
</reference>
<evidence type="ECO:0000313" key="2">
    <source>
        <dbReference type="Proteomes" id="UP000004994"/>
    </source>
</evidence>
<keyword evidence="2" id="KW-1185">Reference proteome</keyword>
<dbReference type="Gramene" id="Solyc12g062800.1.1">
    <property type="protein sequence ID" value="Solyc12g062800.1.1"/>
    <property type="gene ID" value="Solyc12g062800.1"/>
</dbReference>
<reference evidence="1" key="2">
    <citation type="submission" date="2015-06" db="UniProtKB">
        <authorList>
            <consortium name="EnsemblPlants"/>
        </authorList>
    </citation>
    <scope>IDENTIFICATION</scope>
    <source>
        <strain evidence="1">cv. Heinz 1706</strain>
    </source>
</reference>
<dbReference type="EnsemblPlants" id="Solyc12g062800.1.1">
    <property type="protein sequence ID" value="Solyc12g062800.1.1"/>
    <property type="gene ID" value="Solyc12g062800.1"/>
</dbReference>